<keyword evidence="2" id="KW-1185">Reference proteome</keyword>
<organism evidence="1 2">
    <name type="scientific">Sphaerobolus stellatus (strain SS14)</name>
    <dbReference type="NCBI Taxonomy" id="990650"/>
    <lineage>
        <taxon>Eukaryota</taxon>
        <taxon>Fungi</taxon>
        <taxon>Dikarya</taxon>
        <taxon>Basidiomycota</taxon>
        <taxon>Agaricomycotina</taxon>
        <taxon>Agaricomycetes</taxon>
        <taxon>Phallomycetidae</taxon>
        <taxon>Geastrales</taxon>
        <taxon>Sphaerobolaceae</taxon>
        <taxon>Sphaerobolus</taxon>
    </lineage>
</organism>
<reference evidence="1 2" key="1">
    <citation type="submission" date="2014-06" db="EMBL/GenBank/DDBJ databases">
        <title>Evolutionary Origins and Diversification of the Mycorrhizal Mutualists.</title>
        <authorList>
            <consortium name="DOE Joint Genome Institute"/>
            <consortium name="Mycorrhizal Genomics Consortium"/>
            <person name="Kohler A."/>
            <person name="Kuo A."/>
            <person name="Nagy L.G."/>
            <person name="Floudas D."/>
            <person name="Copeland A."/>
            <person name="Barry K.W."/>
            <person name="Cichocki N."/>
            <person name="Veneault-Fourrey C."/>
            <person name="LaButti K."/>
            <person name="Lindquist E.A."/>
            <person name="Lipzen A."/>
            <person name="Lundell T."/>
            <person name="Morin E."/>
            <person name="Murat C."/>
            <person name="Riley R."/>
            <person name="Ohm R."/>
            <person name="Sun H."/>
            <person name="Tunlid A."/>
            <person name="Henrissat B."/>
            <person name="Grigoriev I.V."/>
            <person name="Hibbett D.S."/>
            <person name="Martin F."/>
        </authorList>
    </citation>
    <scope>NUCLEOTIDE SEQUENCE [LARGE SCALE GENOMIC DNA]</scope>
    <source>
        <strain evidence="1 2">SS14</strain>
    </source>
</reference>
<gene>
    <name evidence="1" type="ORF">M422DRAFT_48542</name>
</gene>
<protein>
    <submittedName>
        <fullName evidence="1">Uncharacterized protein</fullName>
    </submittedName>
</protein>
<dbReference type="AlphaFoldDB" id="A0A0C9UF79"/>
<evidence type="ECO:0000313" key="1">
    <source>
        <dbReference type="EMBL" id="KIJ41678.1"/>
    </source>
</evidence>
<proteinExistence type="predicted"/>
<evidence type="ECO:0000313" key="2">
    <source>
        <dbReference type="Proteomes" id="UP000054279"/>
    </source>
</evidence>
<dbReference type="HOGENOM" id="CLU_1256745_0_0_1"/>
<accession>A0A0C9UF79</accession>
<dbReference type="EMBL" id="KN837135">
    <property type="protein sequence ID" value="KIJ41678.1"/>
    <property type="molecule type" value="Genomic_DNA"/>
</dbReference>
<dbReference type="Proteomes" id="UP000054279">
    <property type="component" value="Unassembled WGS sequence"/>
</dbReference>
<name>A0A0C9UF79_SPHS4</name>
<sequence length="220" mass="24715">MEIDVLDYHSTEDEGEWDTPGVPEYSIDLIKYDYASIIGDHFTDSVRENVHCMSLDEVCHLYYGVLMENSKGKIPSKNADITLQQSRSNLTEIAGEISEDQGQHLTKFVALVLGEEDPSSIRADLTIDAILEKMQLNGWLGTVLLARINTSEGQEFSIVEKLSMGHDMGWILTTPDPVIAMFCIQKTIDTPANIGRNLLEHGIPFRMSFEVSNMEHRQVP</sequence>